<keyword evidence="2" id="KW-1185">Reference proteome</keyword>
<organism evidence="1 2">
    <name type="scientific">Rhynocoris fuscipes</name>
    <dbReference type="NCBI Taxonomy" id="488301"/>
    <lineage>
        <taxon>Eukaryota</taxon>
        <taxon>Metazoa</taxon>
        <taxon>Ecdysozoa</taxon>
        <taxon>Arthropoda</taxon>
        <taxon>Hexapoda</taxon>
        <taxon>Insecta</taxon>
        <taxon>Pterygota</taxon>
        <taxon>Neoptera</taxon>
        <taxon>Paraneoptera</taxon>
        <taxon>Hemiptera</taxon>
        <taxon>Heteroptera</taxon>
        <taxon>Panheteroptera</taxon>
        <taxon>Cimicomorpha</taxon>
        <taxon>Reduviidae</taxon>
        <taxon>Harpactorinae</taxon>
        <taxon>Harpactorini</taxon>
        <taxon>Rhynocoris</taxon>
    </lineage>
</organism>
<evidence type="ECO:0000313" key="2">
    <source>
        <dbReference type="Proteomes" id="UP001461498"/>
    </source>
</evidence>
<accession>A0AAW1DG61</accession>
<name>A0AAW1DG61_9HEMI</name>
<reference evidence="1 2" key="1">
    <citation type="submission" date="2022-12" db="EMBL/GenBank/DDBJ databases">
        <title>Chromosome-level genome assembly of true bugs.</title>
        <authorList>
            <person name="Ma L."/>
            <person name="Li H."/>
        </authorList>
    </citation>
    <scope>NUCLEOTIDE SEQUENCE [LARGE SCALE GENOMIC DNA]</scope>
    <source>
        <strain evidence="1">Lab_2022b</strain>
    </source>
</reference>
<dbReference type="Proteomes" id="UP001461498">
    <property type="component" value="Unassembled WGS sequence"/>
</dbReference>
<comment type="caution">
    <text evidence="1">The sequence shown here is derived from an EMBL/GenBank/DDBJ whole genome shotgun (WGS) entry which is preliminary data.</text>
</comment>
<evidence type="ECO:0000313" key="1">
    <source>
        <dbReference type="EMBL" id="KAK9509989.1"/>
    </source>
</evidence>
<sequence length="68" mass="7626">MMLNDLVLQVSGTIIIFDMGGLSLMDQARLITPTVAWHLTMVVQVRTSTNLLVNNCFIKLSFVIIDFI</sequence>
<protein>
    <submittedName>
        <fullName evidence="1">Uncharacterized protein</fullName>
    </submittedName>
</protein>
<gene>
    <name evidence="1" type="ORF">O3M35_004868</name>
</gene>
<dbReference type="AlphaFoldDB" id="A0AAW1DG61"/>
<dbReference type="EMBL" id="JAPXFL010000002">
    <property type="protein sequence ID" value="KAK9509989.1"/>
    <property type="molecule type" value="Genomic_DNA"/>
</dbReference>
<proteinExistence type="predicted"/>